<dbReference type="PANTHER" id="PTHR36007">
    <property type="entry name" value="TRANSPORT PROTEIN-RELATED"/>
    <property type="match status" value="1"/>
</dbReference>
<gene>
    <name evidence="2" type="ORF">KP509_06G070800</name>
</gene>
<accession>A0A8T2UPW4</accession>
<feature type="transmembrane region" description="Helical" evidence="1">
    <location>
        <begin position="233"/>
        <end position="259"/>
    </location>
</feature>
<comment type="caution">
    <text evidence="2">The sequence shown here is derived from an EMBL/GenBank/DDBJ whole genome shotgun (WGS) entry which is preliminary data.</text>
</comment>
<reference evidence="2" key="1">
    <citation type="submission" date="2021-08" db="EMBL/GenBank/DDBJ databases">
        <title>WGS assembly of Ceratopteris richardii.</title>
        <authorList>
            <person name="Marchant D.B."/>
            <person name="Chen G."/>
            <person name="Jenkins J."/>
            <person name="Shu S."/>
            <person name="Leebens-Mack J."/>
            <person name="Grimwood J."/>
            <person name="Schmutz J."/>
            <person name="Soltis P."/>
            <person name="Soltis D."/>
            <person name="Chen Z.-H."/>
        </authorList>
    </citation>
    <scope>NUCLEOTIDE SEQUENCE</scope>
    <source>
        <strain evidence="2">Whitten #5841</strain>
        <tissue evidence="2">Leaf</tissue>
    </source>
</reference>
<keyword evidence="1" id="KW-1133">Transmembrane helix</keyword>
<dbReference type="EMBL" id="CM035411">
    <property type="protein sequence ID" value="KAH7435585.1"/>
    <property type="molecule type" value="Genomic_DNA"/>
</dbReference>
<dbReference type="Pfam" id="PF06695">
    <property type="entry name" value="Sm_multidrug_ex"/>
    <property type="match status" value="1"/>
</dbReference>
<proteinExistence type="predicted"/>
<feature type="transmembrane region" description="Helical" evidence="1">
    <location>
        <begin position="291"/>
        <end position="310"/>
    </location>
</feature>
<evidence type="ECO:0000313" key="3">
    <source>
        <dbReference type="Proteomes" id="UP000825935"/>
    </source>
</evidence>
<dbReference type="PANTHER" id="PTHR36007:SF2">
    <property type="entry name" value="TRANSPORT PROTEIN-RELATED"/>
    <property type="match status" value="1"/>
</dbReference>
<dbReference type="OrthoDB" id="2018918at2759"/>
<feature type="transmembrane region" description="Helical" evidence="1">
    <location>
        <begin position="266"/>
        <end position="285"/>
    </location>
</feature>
<dbReference type="GO" id="GO:0009507">
    <property type="term" value="C:chloroplast"/>
    <property type="evidence" value="ECO:0007669"/>
    <property type="project" value="TreeGrafter"/>
</dbReference>
<dbReference type="AlphaFoldDB" id="A0A8T2UPW4"/>
<feature type="transmembrane region" description="Helical" evidence="1">
    <location>
        <begin position="177"/>
        <end position="196"/>
    </location>
</feature>
<evidence type="ECO:0000313" key="2">
    <source>
        <dbReference type="EMBL" id="KAH7435585.1"/>
    </source>
</evidence>
<feature type="transmembrane region" description="Helical" evidence="1">
    <location>
        <begin position="101"/>
        <end position="121"/>
    </location>
</feature>
<keyword evidence="1" id="KW-0812">Transmembrane</keyword>
<name>A0A8T2UPW4_CERRI</name>
<dbReference type="OMA" id="ANFMGVI"/>
<dbReference type="InterPro" id="IPR009577">
    <property type="entry name" value="Sm_multidrug_ex"/>
</dbReference>
<organism evidence="2 3">
    <name type="scientific">Ceratopteris richardii</name>
    <name type="common">Triangle waterfern</name>
    <dbReference type="NCBI Taxonomy" id="49495"/>
    <lineage>
        <taxon>Eukaryota</taxon>
        <taxon>Viridiplantae</taxon>
        <taxon>Streptophyta</taxon>
        <taxon>Embryophyta</taxon>
        <taxon>Tracheophyta</taxon>
        <taxon>Polypodiopsida</taxon>
        <taxon>Polypodiidae</taxon>
        <taxon>Polypodiales</taxon>
        <taxon>Pteridineae</taxon>
        <taxon>Pteridaceae</taxon>
        <taxon>Parkerioideae</taxon>
        <taxon>Ceratopteris</taxon>
    </lineage>
</organism>
<keyword evidence="3" id="KW-1185">Reference proteome</keyword>
<sequence>MAGAAQRVFVVVPTLSALRSDGTNELGARQQCCPSFRRSRASFPSSRISAASLHRPPVQVPYANFHKFTEQIVSNYSSSFAFPPNLPAVSTSLHTYPVTRFLIGSLIIFIINGIFCGYAQASEAIKASSFGLKVASFLQQTGWPDQAIVFLMATLPVLELRGAIPVGYWMQMDPIKLSILSVLGNMLPVPFIVLYLEKLARALSNRSSTTRKIVDNFFESTQKKGAQIQEYGWIGLMAFVAIPLPGTGAWTGAIIASLLGMPFWDAITANFCGVVIACLVVNLLVNLGLASAIIVGVGLGLLSTFTWKILRAFGMGKQ</sequence>
<protein>
    <recommendedName>
        <fullName evidence="4">Small multi-drug export</fullName>
    </recommendedName>
</protein>
<keyword evidence="1" id="KW-0472">Membrane</keyword>
<evidence type="ECO:0008006" key="4">
    <source>
        <dbReference type="Google" id="ProtNLM"/>
    </source>
</evidence>
<dbReference type="Proteomes" id="UP000825935">
    <property type="component" value="Chromosome 6"/>
</dbReference>
<evidence type="ECO:0000256" key="1">
    <source>
        <dbReference type="SAM" id="Phobius"/>
    </source>
</evidence>